<evidence type="ECO:0000313" key="4">
    <source>
        <dbReference type="Proteomes" id="UP000199417"/>
    </source>
</evidence>
<dbReference type="AlphaFoldDB" id="A0A1G7DGA2"/>
<dbReference type="EMBL" id="FNAB01000019">
    <property type="protein sequence ID" value="SDE50547.1"/>
    <property type="molecule type" value="Genomic_DNA"/>
</dbReference>
<dbReference type="RefSeq" id="WP_072846101.1">
    <property type="nucleotide sequence ID" value="NZ_FNAB01000019.1"/>
</dbReference>
<organism evidence="3 4">
    <name type="scientific">Rhodococcus tukisamuensis</name>
    <dbReference type="NCBI Taxonomy" id="168276"/>
    <lineage>
        <taxon>Bacteria</taxon>
        <taxon>Bacillati</taxon>
        <taxon>Actinomycetota</taxon>
        <taxon>Actinomycetes</taxon>
        <taxon>Mycobacteriales</taxon>
        <taxon>Nocardiaceae</taxon>
        <taxon>Rhodococcus</taxon>
    </lineage>
</organism>
<dbReference type="InterPro" id="IPR009492">
    <property type="entry name" value="TniQ"/>
</dbReference>
<proteinExistence type="predicted"/>
<sequence>MIPIVADPNEGESLDSWLEYLADLNHCRPRDISGRIDKNPSQSACLSNVADGPVLTLLSATTGIPTSTLERCTTQVYEQFGLRTSVRAYQGSGTWFMRNDSGYCPTCLREDDLRWQLSWHVRWTSVCTRHLTVICDACPHCGGRIRATTIAHPRRTSSPRSNWRAKQCPYGCSTETLAQADVTVVDEGSEAVRGQQWINKVIKDGEATCAYTQGRRVSAQTVFADLAVLTRHALYALTPKGKLAGTESDETEATRSNSRLLRFVTSADFLEARVMAMEVLHEPDSHHSWLTRDRVNRIIQRDGRGQRLRISAPLRRTLGLHSHLPTYVSTQPERDAIGRLRTQHATIGVEYLVESAIDQMNLSASLWPTVRVQAPKLPPRIERSFAITGPILLAGLGRHPHWSRLAREFGLDADEPTLRRTMAQLITNECGSDALDYLLELHAHLGAYPPPIDYRRRRRLFPNPTGISGNRARSLARSADAYLTHAFRWKIDRYIWQLLTGNDPFVTNGVALLHGPAAYAYRKFVHTMQDPLRAHAGEVAQRLLLRHRIGEPVTYQPRWDHQQRCWSPEGHCDHYLPDTGRNDLRRSSLSLAAAVSTAGDAEELVHLALAGEPILARRLTRFIDTAHLPDLKSAGDVLGVQPLQVTKERSYLADGLGDDLYTATLPKMLSSAGSELLDLARPHRDRLREIGRDAPGRRDPADGPNSAVDEAQYQRKTRRRYRPTANGIPEQHCPIPDSLPDNEITALMRQYPMLSTAGVRRLLRPRDPAPKSLADQGTVINFQFGHALYYPAFQFDTRTRYVRPVVGEINEHFGTSTGPLAVARWWFATQVTETDGRSPAELAIEGSHDDALRRACRMHDDC</sequence>
<feature type="domain" description="TniQ" evidence="2">
    <location>
        <begin position="3"/>
        <end position="130"/>
    </location>
</feature>
<accession>A0A1G7DGA2</accession>
<dbReference type="Proteomes" id="UP000199417">
    <property type="component" value="Unassembled WGS sequence"/>
</dbReference>
<evidence type="ECO:0000313" key="3">
    <source>
        <dbReference type="EMBL" id="SDE50547.1"/>
    </source>
</evidence>
<keyword evidence="4" id="KW-1185">Reference proteome</keyword>
<gene>
    <name evidence="3" type="ORF">SAMN05444580_11935</name>
</gene>
<evidence type="ECO:0000259" key="2">
    <source>
        <dbReference type="Pfam" id="PF06527"/>
    </source>
</evidence>
<dbReference type="STRING" id="168276.SAMN05444580_11935"/>
<evidence type="ECO:0000256" key="1">
    <source>
        <dbReference type="SAM" id="MobiDB-lite"/>
    </source>
</evidence>
<feature type="region of interest" description="Disordered" evidence="1">
    <location>
        <begin position="689"/>
        <end position="737"/>
    </location>
</feature>
<name>A0A1G7DGA2_9NOCA</name>
<protein>
    <submittedName>
        <fullName evidence="3">TniQ protein</fullName>
    </submittedName>
</protein>
<feature type="compositionally biased region" description="Basic and acidic residues" evidence="1">
    <location>
        <begin position="689"/>
        <end position="701"/>
    </location>
</feature>
<reference evidence="3 4" key="1">
    <citation type="submission" date="2016-10" db="EMBL/GenBank/DDBJ databases">
        <authorList>
            <person name="de Groot N.N."/>
        </authorList>
    </citation>
    <scope>NUCLEOTIDE SEQUENCE [LARGE SCALE GENOMIC DNA]</scope>
    <source>
        <strain evidence="3 4">JCM 11308</strain>
    </source>
</reference>
<dbReference type="Pfam" id="PF06527">
    <property type="entry name" value="TniQ"/>
    <property type="match status" value="1"/>
</dbReference>